<feature type="transmembrane region" description="Helical" evidence="1">
    <location>
        <begin position="93"/>
        <end position="110"/>
    </location>
</feature>
<dbReference type="AlphaFoldDB" id="A0A368FD59"/>
<organism evidence="3 4">
    <name type="scientific">Ancylostoma caninum</name>
    <name type="common">Dog hookworm</name>
    <dbReference type="NCBI Taxonomy" id="29170"/>
    <lineage>
        <taxon>Eukaryota</taxon>
        <taxon>Metazoa</taxon>
        <taxon>Ecdysozoa</taxon>
        <taxon>Nematoda</taxon>
        <taxon>Chromadorea</taxon>
        <taxon>Rhabditida</taxon>
        <taxon>Rhabditina</taxon>
        <taxon>Rhabditomorpha</taxon>
        <taxon>Strongyloidea</taxon>
        <taxon>Ancylostomatidae</taxon>
        <taxon>Ancylostomatinae</taxon>
        <taxon>Ancylostoma</taxon>
    </lineage>
</organism>
<protein>
    <recommendedName>
        <fullName evidence="2">Peptidase M13 N-terminal domain-containing protein</fullName>
    </recommendedName>
</protein>
<dbReference type="OrthoDB" id="5895516at2759"/>
<feature type="domain" description="Peptidase M13 N-terminal" evidence="2">
    <location>
        <begin position="3"/>
        <end position="81"/>
    </location>
</feature>
<dbReference type="InterPro" id="IPR042089">
    <property type="entry name" value="Peptidase_M13_dom_2"/>
</dbReference>
<feature type="transmembrane region" description="Helical" evidence="1">
    <location>
        <begin position="70"/>
        <end position="87"/>
    </location>
</feature>
<keyword evidence="1" id="KW-0812">Transmembrane</keyword>
<name>A0A368FD59_ANCCA</name>
<sequence length="111" mass="13250">MRRHKEQYNPYTLRNLEKAYPYIGWRSYLRSYLSLENLSEDSMEKIVVKQPSYFSWLNSMLAAQEFHKRILVNYVIALLVLVSQFTVPNFLKITLISSILFMQVVVCFVYL</sequence>
<keyword evidence="1" id="KW-0472">Membrane</keyword>
<dbReference type="InterPro" id="IPR008753">
    <property type="entry name" value="Peptidase_M13_N"/>
</dbReference>
<dbReference type="EMBL" id="JOJR01001661">
    <property type="protein sequence ID" value="RCN30096.1"/>
    <property type="molecule type" value="Genomic_DNA"/>
</dbReference>
<evidence type="ECO:0000313" key="4">
    <source>
        <dbReference type="Proteomes" id="UP000252519"/>
    </source>
</evidence>
<dbReference type="Gene3D" id="1.10.1380.10">
    <property type="entry name" value="Neutral endopeptidase , domain2"/>
    <property type="match status" value="1"/>
</dbReference>
<comment type="caution">
    <text evidence="3">The sequence shown here is derived from an EMBL/GenBank/DDBJ whole genome shotgun (WGS) entry which is preliminary data.</text>
</comment>
<dbReference type="SUPFAM" id="SSF55486">
    <property type="entry name" value="Metalloproteases ('zincins'), catalytic domain"/>
    <property type="match status" value="1"/>
</dbReference>
<dbReference type="GO" id="GO:0006508">
    <property type="term" value="P:proteolysis"/>
    <property type="evidence" value="ECO:0007669"/>
    <property type="project" value="InterPro"/>
</dbReference>
<keyword evidence="4" id="KW-1185">Reference proteome</keyword>
<evidence type="ECO:0000259" key="2">
    <source>
        <dbReference type="Pfam" id="PF05649"/>
    </source>
</evidence>
<accession>A0A368FD59</accession>
<dbReference type="Pfam" id="PF05649">
    <property type="entry name" value="Peptidase_M13_N"/>
    <property type="match status" value="1"/>
</dbReference>
<keyword evidence="1" id="KW-1133">Transmembrane helix</keyword>
<evidence type="ECO:0000256" key="1">
    <source>
        <dbReference type="SAM" id="Phobius"/>
    </source>
</evidence>
<dbReference type="STRING" id="29170.A0A368FD59"/>
<gene>
    <name evidence="3" type="ORF">ANCCAN_24131</name>
</gene>
<proteinExistence type="predicted"/>
<dbReference type="Proteomes" id="UP000252519">
    <property type="component" value="Unassembled WGS sequence"/>
</dbReference>
<evidence type="ECO:0000313" key="3">
    <source>
        <dbReference type="EMBL" id="RCN30096.1"/>
    </source>
</evidence>
<reference evidence="3 4" key="1">
    <citation type="submission" date="2014-10" db="EMBL/GenBank/DDBJ databases">
        <title>Draft genome of the hookworm Ancylostoma caninum.</title>
        <authorList>
            <person name="Mitreva M."/>
        </authorList>
    </citation>
    <scope>NUCLEOTIDE SEQUENCE [LARGE SCALE GENOMIC DNA]</scope>
    <source>
        <strain evidence="3 4">Baltimore</strain>
    </source>
</reference>